<dbReference type="OrthoDB" id="10250354at2759"/>
<gene>
    <name evidence="3" type="ORF">BDW02DRAFT_602575</name>
</gene>
<dbReference type="CDD" id="cd06257">
    <property type="entry name" value="DnaJ"/>
    <property type="match status" value="1"/>
</dbReference>
<proteinExistence type="predicted"/>
<dbReference type="Proteomes" id="UP000800040">
    <property type="component" value="Unassembled WGS sequence"/>
</dbReference>
<dbReference type="EMBL" id="ML975445">
    <property type="protein sequence ID" value="KAF1829408.1"/>
    <property type="molecule type" value="Genomic_DNA"/>
</dbReference>
<accession>A0A6A5JX82</accession>
<feature type="domain" description="J" evidence="2">
    <location>
        <begin position="167"/>
        <end position="235"/>
    </location>
</feature>
<keyword evidence="4" id="KW-1185">Reference proteome</keyword>
<dbReference type="InterPro" id="IPR036869">
    <property type="entry name" value="J_dom_sf"/>
</dbReference>
<dbReference type="Pfam" id="PF00226">
    <property type="entry name" value="DnaJ"/>
    <property type="match status" value="1"/>
</dbReference>
<feature type="compositionally biased region" description="Low complexity" evidence="1">
    <location>
        <begin position="68"/>
        <end position="85"/>
    </location>
</feature>
<feature type="region of interest" description="Disordered" evidence="1">
    <location>
        <begin position="57"/>
        <end position="106"/>
    </location>
</feature>
<organism evidence="3 4">
    <name type="scientific">Decorospora gaudefroyi</name>
    <dbReference type="NCBI Taxonomy" id="184978"/>
    <lineage>
        <taxon>Eukaryota</taxon>
        <taxon>Fungi</taxon>
        <taxon>Dikarya</taxon>
        <taxon>Ascomycota</taxon>
        <taxon>Pezizomycotina</taxon>
        <taxon>Dothideomycetes</taxon>
        <taxon>Pleosporomycetidae</taxon>
        <taxon>Pleosporales</taxon>
        <taxon>Pleosporineae</taxon>
        <taxon>Pleosporaceae</taxon>
        <taxon>Decorospora</taxon>
    </lineage>
</organism>
<dbReference type="PROSITE" id="PS50076">
    <property type="entry name" value="DNAJ_2"/>
    <property type="match status" value="1"/>
</dbReference>
<evidence type="ECO:0000313" key="3">
    <source>
        <dbReference type="EMBL" id="KAF1829408.1"/>
    </source>
</evidence>
<evidence type="ECO:0000256" key="1">
    <source>
        <dbReference type="SAM" id="MobiDB-lite"/>
    </source>
</evidence>
<dbReference type="SUPFAM" id="SSF46565">
    <property type="entry name" value="Chaperone J-domain"/>
    <property type="match status" value="1"/>
</dbReference>
<evidence type="ECO:0000313" key="4">
    <source>
        <dbReference type="Proteomes" id="UP000800040"/>
    </source>
</evidence>
<evidence type="ECO:0000259" key="2">
    <source>
        <dbReference type="PROSITE" id="PS50076"/>
    </source>
</evidence>
<protein>
    <recommendedName>
        <fullName evidence="2">J domain-containing protein</fullName>
    </recommendedName>
</protein>
<name>A0A6A5JX82_9PLEO</name>
<dbReference type="AlphaFoldDB" id="A0A6A5JX82"/>
<reference evidence="3" key="1">
    <citation type="submission" date="2020-01" db="EMBL/GenBank/DDBJ databases">
        <authorList>
            <consortium name="DOE Joint Genome Institute"/>
            <person name="Haridas S."/>
            <person name="Albert R."/>
            <person name="Binder M."/>
            <person name="Bloem J."/>
            <person name="Labutti K."/>
            <person name="Salamov A."/>
            <person name="Andreopoulos B."/>
            <person name="Baker S.E."/>
            <person name="Barry K."/>
            <person name="Bills G."/>
            <person name="Bluhm B.H."/>
            <person name="Cannon C."/>
            <person name="Castanera R."/>
            <person name="Culley D.E."/>
            <person name="Daum C."/>
            <person name="Ezra D."/>
            <person name="Gonzalez J.B."/>
            <person name="Henrissat B."/>
            <person name="Kuo A."/>
            <person name="Liang C."/>
            <person name="Lipzen A."/>
            <person name="Lutzoni F."/>
            <person name="Magnuson J."/>
            <person name="Mondo S."/>
            <person name="Nolan M."/>
            <person name="Ohm R."/>
            <person name="Pangilinan J."/>
            <person name="Park H.-J."/>
            <person name="Ramirez L."/>
            <person name="Alfaro M."/>
            <person name="Sun H."/>
            <person name="Tritt A."/>
            <person name="Yoshinaga Y."/>
            <person name="Zwiers L.-H."/>
            <person name="Turgeon B.G."/>
            <person name="Goodwin S.B."/>
            <person name="Spatafora J.W."/>
            <person name="Crous P.W."/>
            <person name="Grigoriev I.V."/>
        </authorList>
    </citation>
    <scope>NUCLEOTIDE SEQUENCE</scope>
    <source>
        <strain evidence="3">P77</strain>
    </source>
</reference>
<dbReference type="InterPro" id="IPR001623">
    <property type="entry name" value="DnaJ_domain"/>
</dbReference>
<sequence length="241" mass="26487">MSDFLNEYLLAIATATPLPSVEGRAALSPLFPVAKKDQNKKRKPKITIFVDADAGAYLPRPSSKRSKTSTPRTPLSGRTSTNSTPSPSPSPLRPDTPFTFSPMDPDWEDIENYNTQPFFTPPGTPLDPFIIPYTPAAPLSPSSAQVRPRHSGQVMAPANLLPPVNMIVYNMLGLDSWNVSADTIGLAYYSVSLNSHPDKVSDKEKELASLEMKQINVAKELLLDADNRRKYHQDGVVPWVV</sequence>
<dbReference type="Gene3D" id="1.10.287.110">
    <property type="entry name" value="DnaJ domain"/>
    <property type="match status" value="1"/>
</dbReference>